<keyword evidence="1" id="KW-0812">Transmembrane</keyword>
<comment type="caution">
    <text evidence="2">The sequence shown here is derived from an EMBL/GenBank/DDBJ whole genome shotgun (WGS) entry which is preliminary data.</text>
</comment>
<evidence type="ECO:0000313" key="2">
    <source>
        <dbReference type="EMBL" id="KAK2637168.1"/>
    </source>
</evidence>
<name>A0AAD9TJU6_9ROSI</name>
<feature type="transmembrane region" description="Helical" evidence="1">
    <location>
        <begin position="61"/>
        <end position="81"/>
    </location>
</feature>
<dbReference type="PANTHER" id="PTHR33306">
    <property type="entry name" value="EXPRESSED PROTEIN-RELATED-RELATED"/>
    <property type="match status" value="1"/>
</dbReference>
<feature type="transmembrane region" description="Helical" evidence="1">
    <location>
        <begin position="93"/>
        <end position="112"/>
    </location>
</feature>
<organism evidence="2 3">
    <name type="scientific">Dipteronia dyeriana</name>
    <dbReference type="NCBI Taxonomy" id="168575"/>
    <lineage>
        <taxon>Eukaryota</taxon>
        <taxon>Viridiplantae</taxon>
        <taxon>Streptophyta</taxon>
        <taxon>Embryophyta</taxon>
        <taxon>Tracheophyta</taxon>
        <taxon>Spermatophyta</taxon>
        <taxon>Magnoliopsida</taxon>
        <taxon>eudicotyledons</taxon>
        <taxon>Gunneridae</taxon>
        <taxon>Pentapetalae</taxon>
        <taxon>rosids</taxon>
        <taxon>malvids</taxon>
        <taxon>Sapindales</taxon>
        <taxon>Sapindaceae</taxon>
        <taxon>Hippocastanoideae</taxon>
        <taxon>Acereae</taxon>
        <taxon>Dipteronia</taxon>
    </lineage>
</organism>
<dbReference type="AlphaFoldDB" id="A0AAD9TJU6"/>
<keyword evidence="1" id="KW-1133">Transmembrane helix</keyword>
<evidence type="ECO:0000256" key="1">
    <source>
        <dbReference type="SAM" id="Phobius"/>
    </source>
</evidence>
<keyword evidence="1" id="KW-0472">Membrane</keyword>
<proteinExistence type="predicted"/>
<feature type="transmembrane region" description="Helical" evidence="1">
    <location>
        <begin position="140"/>
        <end position="159"/>
    </location>
</feature>
<reference evidence="2" key="1">
    <citation type="journal article" date="2023" name="Plant J.">
        <title>Genome sequences and population genomics provide insights into the demographic history, inbreeding, and mutation load of two 'living fossil' tree species of Dipteronia.</title>
        <authorList>
            <person name="Feng Y."/>
            <person name="Comes H.P."/>
            <person name="Chen J."/>
            <person name="Zhu S."/>
            <person name="Lu R."/>
            <person name="Zhang X."/>
            <person name="Li P."/>
            <person name="Qiu J."/>
            <person name="Olsen K.M."/>
            <person name="Qiu Y."/>
        </authorList>
    </citation>
    <scope>NUCLEOTIDE SEQUENCE</scope>
    <source>
        <strain evidence="2">KIB01</strain>
    </source>
</reference>
<sequence length="171" mass="19994">MANIGHAMRIYVLPLESIIIVELKRELCLLIYMISDFYNPFFNKREKNNCSTSDPISTRPLPVTLGIFPMLMFIGFPWFINYEPILESVFDQVKLYLIVCPLLLLLIVHWFSNNESSWFSYLVPLPAETDRAGVGRGTPWGVGFVVVLLLFLISYQSYFKERWFPHLTKYK</sequence>
<evidence type="ECO:0000313" key="3">
    <source>
        <dbReference type="Proteomes" id="UP001280121"/>
    </source>
</evidence>
<gene>
    <name evidence="2" type="ORF">Ddye_031960</name>
</gene>
<dbReference type="EMBL" id="JANJYI010000009">
    <property type="protein sequence ID" value="KAK2637168.1"/>
    <property type="molecule type" value="Genomic_DNA"/>
</dbReference>
<protein>
    <submittedName>
        <fullName evidence="2">Uncharacterized protein</fullName>
    </submittedName>
</protein>
<dbReference type="PANTHER" id="PTHR33306:SF5">
    <property type="entry name" value="OXIDOREDUCTASE_TRANSITION METAL ION-BINDING PROTEIN"/>
    <property type="match status" value="1"/>
</dbReference>
<accession>A0AAD9TJU6</accession>
<dbReference type="Proteomes" id="UP001280121">
    <property type="component" value="Unassembled WGS sequence"/>
</dbReference>
<keyword evidence="3" id="KW-1185">Reference proteome</keyword>